<accession>A0ABQ6AV58</accession>
<dbReference type="SMART" id="SM00448">
    <property type="entry name" value="REC"/>
    <property type="match status" value="1"/>
</dbReference>
<name>A0ABQ6AV58_9BRAD</name>
<dbReference type="InterPro" id="IPR001789">
    <property type="entry name" value="Sig_transdc_resp-reg_receiver"/>
</dbReference>
<feature type="modified residue" description="4-aspartylphosphate" evidence="2">
    <location>
        <position position="40"/>
    </location>
</feature>
<dbReference type="EMBL" id="BSOW01000003">
    <property type="protein sequence ID" value="GLR84505.1"/>
    <property type="molecule type" value="Genomic_DNA"/>
</dbReference>
<dbReference type="InterPro" id="IPR011006">
    <property type="entry name" value="CheY-like_superfamily"/>
</dbReference>
<dbReference type="PANTHER" id="PTHR44591">
    <property type="entry name" value="STRESS RESPONSE REGULATOR PROTEIN 1"/>
    <property type="match status" value="1"/>
</dbReference>
<comment type="caution">
    <text evidence="4">The sequence shown here is derived from an EMBL/GenBank/DDBJ whole genome shotgun (WGS) entry which is preliminary data.</text>
</comment>
<organism evidence="4 5">
    <name type="scientific">Bradyrhizobium iriomotense</name>
    <dbReference type="NCBI Taxonomy" id="441950"/>
    <lineage>
        <taxon>Bacteria</taxon>
        <taxon>Pseudomonadati</taxon>
        <taxon>Pseudomonadota</taxon>
        <taxon>Alphaproteobacteria</taxon>
        <taxon>Hyphomicrobiales</taxon>
        <taxon>Nitrobacteraceae</taxon>
        <taxon>Bradyrhizobium</taxon>
    </lineage>
</organism>
<feature type="domain" description="Response regulatory" evidence="3">
    <location>
        <begin position="1"/>
        <end position="105"/>
    </location>
</feature>
<keyword evidence="1 2" id="KW-0597">Phosphoprotein</keyword>
<dbReference type="Gene3D" id="3.40.50.2300">
    <property type="match status" value="1"/>
</dbReference>
<keyword evidence="5" id="KW-1185">Reference proteome</keyword>
<evidence type="ECO:0000259" key="3">
    <source>
        <dbReference type="PROSITE" id="PS50110"/>
    </source>
</evidence>
<evidence type="ECO:0000313" key="4">
    <source>
        <dbReference type="EMBL" id="GLR84505.1"/>
    </source>
</evidence>
<dbReference type="InterPro" id="IPR050595">
    <property type="entry name" value="Bact_response_regulator"/>
</dbReference>
<dbReference type="PROSITE" id="PS50110">
    <property type="entry name" value="RESPONSE_REGULATORY"/>
    <property type="match status" value="1"/>
</dbReference>
<protein>
    <recommendedName>
        <fullName evidence="3">Response regulatory domain-containing protein</fullName>
    </recommendedName>
</protein>
<dbReference type="Proteomes" id="UP001156905">
    <property type="component" value="Unassembled WGS sequence"/>
</dbReference>
<sequence>MRISIKRLLREHGFMALLFESGAALFDHSDLQTAICIIIDIDLNNESGIDLRRRLIAEGVTTPVVYITGNDSAANRSDAIESGCIAYLTKPFSAQSLVDPVERARAGAG</sequence>
<dbReference type="SUPFAM" id="SSF52172">
    <property type="entry name" value="CheY-like"/>
    <property type="match status" value="1"/>
</dbReference>
<evidence type="ECO:0000256" key="1">
    <source>
        <dbReference type="ARBA" id="ARBA00022553"/>
    </source>
</evidence>
<gene>
    <name evidence="4" type="ORF">GCM10007857_12150</name>
</gene>
<evidence type="ECO:0000256" key="2">
    <source>
        <dbReference type="PROSITE-ProRule" id="PRU00169"/>
    </source>
</evidence>
<evidence type="ECO:0000313" key="5">
    <source>
        <dbReference type="Proteomes" id="UP001156905"/>
    </source>
</evidence>
<dbReference type="PANTHER" id="PTHR44591:SF21">
    <property type="entry name" value="TWO-COMPONENT RESPONSE REGULATOR"/>
    <property type="match status" value="1"/>
</dbReference>
<dbReference type="Pfam" id="PF00072">
    <property type="entry name" value="Response_reg"/>
    <property type="match status" value="1"/>
</dbReference>
<proteinExistence type="predicted"/>
<reference evidence="5" key="1">
    <citation type="journal article" date="2019" name="Int. J. Syst. Evol. Microbiol.">
        <title>The Global Catalogue of Microorganisms (GCM) 10K type strain sequencing project: providing services to taxonomists for standard genome sequencing and annotation.</title>
        <authorList>
            <consortium name="The Broad Institute Genomics Platform"/>
            <consortium name="The Broad Institute Genome Sequencing Center for Infectious Disease"/>
            <person name="Wu L."/>
            <person name="Ma J."/>
        </authorList>
    </citation>
    <scope>NUCLEOTIDE SEQUENCE [LARGE SCALE GENOMIC DNA]</scope>
    <source>
        <strain evidence="5">NBRC 102520</strain>
    </source>
</reference>